<keyword evidence="1" id="KW-0560">Oxidoreductase</keyword>
<gene>
    <name evidence="1" type="ORF">KQ910_10025</name>
</gene>
<dbReference type="GO" id="GO:0051213">
    <property type="term" value="F:dioxygenase activity"/>
    <property type="evidence" value="ECO:0007669"/>
    <property type="project" value="UniProtKB-KW"/>
</dbReference>
<evidence type="ECO:0000313" key="2">
    <source>
        <dbReference type="Proteomes" id="UP000727907"/>
    </source>
</evidence>
<proteinExistence type="predicted"/>
<dbReference type="Pfam" id="PF05721">
    <property type="entry name" value="PhyH"/>
    <property type="match status" value="1"/>
</dbReference>
<sequence length="331" mass="37045">MRASPEHLASAVDALLKQSELSREETQRRFEQAFDVDRWRRLAPFASIGSGRWDDGEASSISDSAADREKRRLDEDGYFRLPQVFDSARIARMRRIVEAVRADGWPVAFAFVFDDFWTIARSPRIASFLGKALGEAYLQNTVVWAHWVPGERGVAGWSPHEDYRDVGDTFLSVWIPLSDATVENGCMFLLPGASSREISMATEERRDLPPTVFRRALQDVIALPASAGSMIGWRGDVLHWGGANTGGSEPRLSLALEFRARGAKASRFESPLIDPRAPLPPFRLRLFAIVKALREYTKFEPMLTRYLPLAERIFAETAEASLSSSNAPRAS</sequence>
<dbReference type="Proteomes" id="UP000727907">
    <property type="component" value="Unassembled WGS sequence"/>
</dbReference>
<dbReference type="InterPro" id="IPR008775">
    <property type="entry name" value="Phytyl_CoA_dOase-like"/>
</dbReference>
<evidence type="ECO:0000313" key="1">
    <source>
        <dbReference type="EMBL" id="MBU8874101.1"/>
    </source>
</evidence>
<reference evidence="1 2" key="1">
    <citation type="submission" date="2021-06" db="EMBL/GenBank/DDBJ databases">
        <authorList>
            <person name="Lee D.H."/>
        </authorList>
    </citation>
    <scope>NUCLEOTIDE SEQUENCE [LARGE SCALE GENOMIC DNA]</scope>
    <source>
        <strain evidence="1 2">MMS21-HV4-11</strain>
    </source>
</reference>
<dbReference type="PANTHER" id="PTHR20883">
    <property type="entry name" value="PHYTANOYL-COA DIOXYGENASE DOMAIN CONTAINING 1"/>
    <property type="match status" value="1"/>
</dbReference>
<comment type="caution">
    <text evidence="1">The sequence shown here is derived from an EMBL/GenBank/DDBJ whole genome shotgun (WGS) entry which is preliminary data.</text>
</comment>
<name>A0ABS6IIG7_9HYPH</name>
<accession>A0ABS6IIG7</accession>
<keyword evidence="1" id="KW-0223">Dioxygenase</keyword>
<dbReference type="PANTHER" id="PTHR20883:SF51">
    <property type="entry name" value="PHYTANOYL-COA HYDROXYLASE"/>
    <property type="match status" value="1"/>
</dbReference>
<organism evidence="1 2">
    <name type="scientific">Reyranella humidisoli</name>
    <dbReference type="NCBI Taxonomy" id="2849149"/>
    <lineage>
        <taxon>Bacteria</taxon>
        <taxon>Pseudomonadati</taxon>
        <taxon>Pseudomonadota</taxon>
        <taxon>Alphaproteobacteria</taxon>
        <taxon>Hyphomicrobiales</taxon>
        <taxon>Reyranellaceae</taxon>
        <taxon>Reyranella</taxon>
    </lineage>
</organism>
<dbReference type="EMBL" id="JAHOPB010000001">
    <property type="protein sequence ID" value="MBU8874101.1"/>
    <property type="molecule type" value="Genomic_DNA"/>
</dbReference>
<keyword evidence="2" id="KW-1185">Reference proteome</keyword>
<dbReference type="RefSeq" id="WP_216959047.1">
    <property type="nucleotide sequence ID" value="NZ_JAHOPB010000001.1"/>
</dbReference>
<protein>
    <submittedName>
        <fullName evidence="1">Phytanoyl-CoA dioxygenase family protein</fullName>
    </submittedName>
</protein>